<proteinExistence type="inferred from homology"/>
<reference evidence="4" key="1">
    <citation type="submission" date="2017-02" db="UniProtKB">
        <authorList>
            <consortium name="WormBaseParasite"/>
        </authorList>
    </citation>
    <scope>IDENTIFICATION</scope>
</reference>
<dbReference type="AlphaFoldDB" id="A0A0N5CI03"/>
<organism evidence="3 4">
    <name type="scientific">Strongyloides papillosus</name>
    <name type="common">Intestinal threadworm</name>
    <dbReference type="NCBI Taxonomy" id="174720"/>
    <lineage>
        <taxon>Eukaryota</taxon>
        <taxon>Metazoa</taxon>
        <taxon>Ecdysozoa</taxon>
        <taxon>Nematoda</taxon>
        <taxon>Chromadorea</taxon>
        <taxon>Rhabditida</taxon>
        <taxon>Tylenchina</taxon>
        <taxon>Panagrolaimomorpha</taxon>
        <taxon>Strongyloidoidea</taxon>
        <taxon>Strongyloididae</taxon>
        <taxon>Strongyloides</taxon>
    </lineage>
</organism>
<protein>
    <submittedName>
        <fullName evidence="4">Ubiq_cyt_C_chap domain-containing protein</fullName>
    </submittedName>
</protein>
<comment type="similarity">
    <text evidence="1">Belongs to the CBP3 family.</text>
</comment>
<dbReference type="InterPro" id="IPR021150">
    <property type="entry name" value="Ubiq_cyt_c_chap"/>
</dbReference>
<dbReference type="GO" id="GO:0005739">
    <property type="term" value="C:mitochondrion"/>
    <property type="evidence" value="ECO:0007669"/>
    <property type="project" value="TreeGrafter"/>
</dbReference>
<dbReference type="PANTHER" id="PTHR12184:SF1">
    <property type="entry name" value="UBIQUINOL-CYTOCHROME-C REDUCTASE COMPLEX ASSEMBLY FACTOR 1"/>
    <property type="match status" value="1"/>
</dbReference>
<dbReference type="PANTHER" id="PTHR12184">
    <property type="entry name" value="UBIQUINOL-CYTOCHROME C REDUCTASE COMPLEX ASSEMBLY FACTOR 1 FAMILY MEMBER"/>
    <property type="match status" value="1"/>
</dbReference>
<dbReference type="WBParaSite" id="SPAL_0001746500.1">
    <property type="protein sequence ID" value="SPAL_0001746500.1"/>
    <property type="gene ID" value="SPAL_0001746500"/>
</dbReference>
<evidence type="ECO:0000256" key="1">
    <source>
        <dbReference type="ARBA" id="ARBA00006407"/>
    </source>
</evidence>
<keyword evidence="3" id="KW-1185">Reference proteome</keyword>
<dbReference type="GO" id="GO:0034551">
    <property type="term" value="P:mitochondrial respiratory chain complex III assembly"/>
    <property type="evidence" value="ECO:0007669"/>
    <property type="project" value="TreeGrafter"/>
</dbReference>
<accession>A0A0N5CI03</accession>
<dbReference type="Pfam" id="PF03981">
    <property type="entry name" value="Ubiq_cyt_C_chap"/>
    <property type="match status" value="1"/>
</dbReference>
<name>A0A0N5CI03_STREA</name>
<sequence length="259" mass="30036">MITKLISRRLLLLNGTRTVSSTISMRNVPANKEDYKPLSVDEFVEKEISKSSNIPFPITRIIDKVKNFITPVKLDPETRSLLDKSASQLYYNCSNNFPFIVLTEKFGLPDTVSSWYKLTLMHVWMILMRLHVSMDYYAYERFKTSLLTAMWHDIDARLAVVSKEINETLTTKKDMKKMHGLYIQTLFEYDEGFLKSDIDLAGAIWRNLYVSKEVDLIQLADVIMYMRGTIAYLDTVETGELLVNGLPQWKQVQRNLALK</sequence>
<feature type="domain" description="Ubiquinol-cytochrome c chaperone" evidence="2">
    <location>
        <begin position="104"/>
        <end position="246"/>
    </location>
</feature>
<dbReference type="InterPro" id="IPR007129">
    <property type="entry name" value="Ubiqinol_cyt_c_chaperone_CPB3"/>
</dbReference>
<evidence type="ECO:0000259" key="2">
    <source>
        <dbReference type="Pfam" id="PF03981"/>
    </source>
</evidence>
<dbReference type="Proteomes" id="UP000046392">
    <property type="component" value="Unplaced"/>
</dbReference>
<evidence type="ECO:0000313" key="3">
    <source>
        <dbReference type="Proteomes" id="UP000046392"/>
    </source>
</evidence>
<evidence type="ECO:0000313" key="4">
    <source>
        <dbReference type="WBParaSite" id="SPAL_0001746500.1"/>
    </source>
</evidence>
<dbReference type="STRING" id="174720.A0A0N5CI03"/>